<evidence type="ECO:0000313" key="10">
    <source>
        <dbReference type="Proteomes" id="UP000038010"/>
    </source>
</evidence>
<dbReference type="AlphaFoldDB" id="A0A0N1P034"/>
<evidence type="ECO:0008006" key="11">
    <source>
        <dbReference type="Google" id="ProtNLM"/>
    </source>
</evidence>
<sequence>MNGQGNQQWQQYNGYQSSQPQNFFDQLQQHASHPQQPLSNGHSYQAPPYQQQYQQQHQQQYLRQQIEVVVPSRPPQYQNHVQQPSQPMYQQTQHNQSYPPHQFQYEQQYQAPPQFDGSANGAAMTQRPQPSAAQMPLQPMQNGVHSQTAARAREPPKVEEPADHNYGQILLVLADEYAAAAEKVEKDSEDYFKLISFALGCIESVLKNYQLPPLKTAQVSFTYARLLYEHTENYDEAEKATSKAIEICEQNNYLDLKYALTLLSVRLLYETKPKAALKFLLAQIEEMETYKHVAWLYLFYFETANLNLLEATRDFHHAIHQLEKMEQLAARHHDRAVVSFAALMSALVHLQTAHTDAVSAAQQAIARSRSEQLDRSMKLLPQLRIAMEFVDVCCSKRTCSQAEVNMKRDQLIKVWEEDGGEDHPAWKTPGSLYIPIHSSSLRDAPLQNGGLIAKHNGEYVLPFSWLTKDNTNQICYLLCAACHAPANSSEKTLKAEQYCKTALQELREGQHPKVSAVDGEVQECRILIELAFLLCMRSKWDLAVQQNNLAKRLIMNRRHAYPDSMAAATVYLSGSIAQGLGQLDKALKSFEHSLLDPHHPQPRSRNLSPPQLQLLSLINRLFIIDQPNHPQHHNKASMVNLLNAFTQSATAPIQDRNVSTACLLAHSLLTKSAIWVDKERMVAALASVKEIQNQQLTSLLLAGIQEAFMKGATDKHALACFKAAWGSVYRWRDQTWLHVMHGVSAEMLGFQGKLDEQRGKEGLARASWENLPDGIKRSVDWGSEPAAKPKV</sequence>
<feature type="region of interest" description="Disordered" evidence="8">
    <location>
        <begin position="75"/>
        <end position="97"/>
    </location>
</feature>
<dbReference type="OrthoDB" id="5565328at2759"/>
<dbReference type="GO" id="GO:0007064">
    <property type="term" value="P:mitotic sister chromatid cohesion"/>
    <property type="evidence" value="ECO:0007669"/>
    <property type="project" value="InterPro"/>
</dbReference>
<evidence type="ECO:0000313" key="9">
    <source>
        <dbReference type="EMBL" id="KPI41640.1"/>
    </source>
</evidence>
<keyword evidence="5" id="KW-0159">Chromosome partition</keyword>
<feature type="compositionally biased region" description="Polar residues" evidence="8">
    <location>
        <begin position="139"/>
        <end position="149"/>
    </location>
</feature>
<dbReference type="InterPro" id="IPR019440">
    <property type="entry name" value="MAU2"/>
</dbReference>
<dbReference type="GeneID" id="28741773"/>
<evidence type="ECO:0000256" key="8">
    <source>
        <dbReference type="SAM" id="MobiDB-lite"/>
    </source>
</evidence>
<dbReference type="PANTHER" id="PTHR21394">
    <property type="entry name" value="MAU2 CHROMATID COHESION FACTOR HOMOLOG"/>
    <property type="match status" value="1"/>
</dbReference>
<feature type="compositionally biased region" description="Low complexity" evidence="8">
    <location>
        <begin position="44"/>
        <end position="60"/>
    </location>
</feature>
<protein>
    <recommendedName>
        <fullName evidence="11">MAU2 chromatid cohesion factor-like protein</fullName>
    </recommendedName>
</protein>
<feature type="compositionally biased region" description="Basic and acidic residues" evidence="8">
    <location>
        <begin position="151"/>
        <end position="161"/>
    </location>
</feature>
<keyword evidence="10" id="KW-1185">Reference proteome</keyword>
<keyword evidence="6" id="KW-0539">Nucleus</keyword>
<dbReference type="InterPro" id="IPR011990">
    <property type="entry name" value="TPR-like_helical_dom_sf"/>
</dbReference>
<dbReference type="STRING" id="1664694.A0A0N1P034"/>
<keyword evidence="3" id="KW-0132">Cell division</keyword>
<evidence type="ECO:0000256" key="4">
    <source>
        <dbReference type="ARBA" id="ARBA00022776"/>
    </source>
</evidence>
<dbReference type="GO" id="GO:0007059">
    <property type="term" value="P:chromosome segregation"/>
    <property type="evidence" value="ECO:0007669"/>
    <property type="project" value="UniProtKB-KW"/>
</dbReference>
<feature type="region of interest" description="Disordered" evidence="8">
    <location>
        <begin position="1"/>
        <end position="60"/>
    </location>
</feature>
<keyword evidence="4" id="KW-0498">Mitosis</keyword>
<evidence type="ECO:0000256" key="2">
    <source>
        <dbReference type="ARBA" id="ARBA00008585"/>
    </source>
</evidence>
<evidence type="ECO:0000256" key="3">
    <source>
        <dbReference type="ARBA" id="ARBA00022618"/>
    </source>
</evidence>
<feature type="compositionally biased region" description="Low complexity" evidence="8">
    <location>
        <begin position="82"/>
        <end position="93"/>
    </location>
</feature>
<dbReference type="GO" id="GO:0051301">
    <property type="term" value="P:cell division"/>
    <property type="evidence" value="ECO:0007669"/>
    <property type="project" value="UniProtKB-KW"/>
</dbReference>
<keyword evidence="7" id="KW-0131">Cell cycle</keyword>
<gene>
    <name evidence="9" type="ORF">AB675_9367</name>
</gene>
<evidence type="ECO:0000256" key="5">
    <source>
        <dbReference type="ARBA" id="ARBA00022829"/>
    </source>
</evidence>
<dbReference type="VEuPathDB" id="FungiDB:AB675_9367"/>
<dbReference type="Proteomes" id="UP000038010">
    <property type="component" value="Unassembled WGS sequence"/>
</dbReference>
<accession>A0A0N1P034</accession>
<comment type="caution">
    <text evidence="9">The sequence shown here is derived from an EMBL/GenBank/DDBJ whole genome shotgun (WGS) entry which is preliminary data.</text>
</comment>
<proteinExistence type="inferred from homology"/>
<evidence type="ECO:0000256" key="7">
    <source>
        <dbReference type="ARBA" id="ARBA00023306"/>
    </source>
</evidence>
<evidence type="ECO:0000256" key="1">
    <source>
        <dbReference type="ARBA" id="ARBA00004123"/>
    </source>
</evidence>
<dbReference type="SUPFAM" id="SSF48452">
    <property type="entry name" value="TPR-like"/>
    <property type="match status" value="1"/>
</dbReference>
<feature type="compositionally biased region" description="Low complexity" evidence="8">
    <location>
        <begin position="1"/>
        <end position="19"/>
    </location>
</feature>
<name>A0A0N1P034_9EURO</name>
<dbReference type="Pfam" id="PF10345">
    <property type="entry name" value="Cohesin_load"/>
    <property type="match status" value="1"/>
</dbReference>
<reference evidence="9 10" key="1">
    <citation type="submission" date="2015-06" db="EMBL/GenBank/DDBJ databases">
        <title>Draft genome of the ant-associated black yeast Phialophora attae CBS 131958.</title>
        <authorList>
            <person name="Moreno L.F."/>
            <person name="Stielow B.J."/>
            <person name="de Hoog S."/>
            <person name="Vicente V.A."/>
            <person name="Weiss V.A."/>
            <person name="de Vries M."/>
            <person name="Cruz L.M."/>
            <person name="Souza E.M."/>
        </authorList>
    </citation>
    <scope>NUCLEOTIDE SEQUENCE [LARGE SCALE GENOMIC DNA]</scope>
    <source>
        <strain evidence="9 10">CBS 131958</strain>
    </source>
</reference>
<dbReference type="EMBL" id="LFJN01000009">
    <property type="protein sequence ID" value="KPI41640.1"/>
    <property type="molecule type" value="Genomic_DNA"/>
</dbReference>
<dbReference type="RefSeq" id="XP_018001603.1">
    <property type="nucleotide sequence ID" value="XM_018149893.1"/>
</dbReference>
<feature type="compositionally biased region" description="Polar residues" evidence="8">
    <location>
        <begin position="20"/>
        <end position="43"/>
    </location>
</feature>
<comment type="similarity">
    <text evidence="2">Belongs to the SCC4/mau-2 family.</text>
</comment>
<comment type="subcellular location">
    <subcellularLocation>
        <location evidence="1">Nucleus</location>
    </subcellularLocation>
</comment>
<feature type="region of interest" description="Disordered" evidence="8">
    <location>
        <begin position="112"/>
        <end position="161"/>
    </location>
</feature>
<evidence type="ECO:0000256" key="6">
    <source>
        <dbReference type="ARBA" id="ARBA00023242"/>
    </source>
</evidence>
<organism evidence="9 10">
    <name type="scientific">Cyphellophora attinorum</name>
    <dbReference type="NCBI Taxonomy" id="1664694"/>
    <lineage>
        <taxon>Eukaryota</taxon>
        <taxon>Fungi</taxon>
        <taxon>Dikarya</taxon>
        <taxon>Ascomycota</taxon>
        <taxon>Pezizomycotina</taxon>
        <taxon>Eurotiomycetes</taxon>
        <taxon>Chaetothyriomycetidae</taxon>
        <taxon>Chaetothyriales</taxon>
        <taxon>Cyphellophoraceae</taxon>
        <taxon>Cyphellophora</taxon>
    </lineage>
</organism>
<dbReference type="GO" id="GO:0005634">
    <property type="term" value="C:nucleus"/>
    <property type="evidence" value="ECO:0007669"/>
    <property type="project" value="UniProtKB-SubCell"/>
</dbReference>